<dbReference type="FunFam" id="1.10.630.10:FF:000018">
    <property type="entry name" value="Cytochrome P450 monooxygenase"/>
    <property type="match status" value="1"/>
</dbReference>
<dbReference type="GO" id="GO:0004497">
    <property type="term" value="F:monooxygenase activity"/>
    <property type="evidence" value="ECO:0007669"/>
    <property type="project" value="UniProtKB-KW"/>
</dbReference>
<accession>A0A0W7WX52</accession>
<dbReference type="GO" id="GO:0005506">
    <property type="term" value="F:iron ion binding"/>
    <property type="evidence" value="ECO:0007669"/>
    <property type="project" value="InterPro"/>
</dbReference>
<keyword evidence="9" id="KW-1185">Reference proteome</keyword>
<evidence type="ECO:0000256" key="4">
    <source>
        <dbReference type="ARBA" id="ARBA00023002"/>
    </source>
</evidence>
<dbReference type="Proteomes" id="UP000054804">
    <property type="component" value="Unassembled WGS sequence"/>
</dbReference>
<dbReference type="GO" id="GO:0020037">
    <property type="term" value="F:heme binding"/>
    <property type="evidence" value="ECO:0007669"/>
    <property type="project" value="InterPro"/>
</dbReference>
<dbReference type="PRINTS" id="PR00359">
    <property type="entry name" value="BP450"/>
</dbReference>
<evidence type="ECO:0000256" key="5">
    <source>
        <dbReference type="ARBA" id="ARBA00023004"/>
    </source>
</evidence>
<dbReference type="InterPro" id="IPR001128">
    <property type="entry name" value="Cyt_P450"/>
</dbReference>
<dbReference type="PROSITE" id="PS00086">
    <property type="entry name" value="CYTOCHROME_P450"/>
    <property type="match status" value="1"/>
</dbReference>
<gene>
    <name evidence="8" type="ORF">AT728_27345</name>
</gene>
<dbReference type="InterPro" id="IPR036396">
    <property type="entry name" value="Cyt_P450_sf"/>
</dbReference>
<dbReference type="Pfam" id="PF00067">
    <property type="entry name" value="p450"/>
    <property type="match status" value="1"/>
</dbReference>
<evidence type="ECO:0008006" key="10">
    <source>
        <dbReference type="Google" id="ProtNLM"/>
    </source>
</evidence>
<keyword evidence="4 7" id="KW-0560">Oxidoreductase</keyword>
<keyword evidence="6 7" id="KW-0503">Monooxygenase</keyword>
<dbReference type="AlphaFoldDB" id="A0A0W7WX52"/>
<evidence type="ECO:0000256" key="6">
    <source>
        <dbReference type="ARBA" id="ARBA00023033"/>
    </source>
</evidence>
<dbReference type="STRING" id="1765722.AT728_27345"/>
<dbReference type="PRINTS" id="PR00385">
    <property type="entry name" value="P450"/>
</dbReference>
<dbReference type="SUPFAM" id="SSF48264">
    <property type="entry name" value="Cytochrome P450"/>
    <property type="match status" value="1"/>
</dbReference>
<evidence type="ECO:0000313" key="8">
    <source>
        <dbReference type="EMBL" id="KUF15164.1"/>
    </source>
</evidence>
<keyword evidence="2 7" id="KW-0349">Heme</keyword>
<dbReference type="PANTHER" id="PTHR46696">
    <property type="entry name" value="P450, PUTATIVE (EUROFUNG)-RELATED"/>
    <property type="match status" value="1"/>
</dbReference>
<dbReference type="PANTHER" id="PTHR46696:SF1">
    <property type="entry name" value="CYTOCHROME P450 YJIB-RELATED"/>
    <property type="match status" value="1"/>
</dbReference>
<dbReference type="GO" id="GO:0016705">
    <property type="term" value="F:oxidoreductase activity, acting on paired donors, with incorporation or reduction of molecular oxygen"/>
    <property type="evidence" value="ECO:0007669"/>
    <property type="project" value="InterPro"/>
</dbReference>
<evidence type="ECO:0000256" key="1">
    <source>
        <dbReference type="ARBA" id="ARBA00010617"/>
    </source>
</evidence>
<dbReference type="InterPro" id="IPR017972">
    <property type="entry name" value="Cyt_P450_CS"/>
</dbReference>
<evidence type="ECO:0000256" key="3">
    <source>
        <dbReference type="ARBA" id="ARBA00022723"/>
    </source>
</evidence>
<evidence type="ECO:0000256" key="2">
    <source>
        <dbReference type="ARBA" id="ARBA00022617"/>
    </source>
</evidence>
<comment type="caution">
    <text evidence="8">The sequence shown here is derived from an EMBL/GenBank/DDBJ whole genome shotgun (WGS) entry which is preliminary data.</text>
</comment>
<name>A0A0W7WX52_9ACTN</name>
<evidence type="ECO:0000313" key="9">
    <source>
        <dbReference type="Proteomes" id="UP000054804"/>
    </source>
</evidence>
<keyword evidence="5 7" id="KW-0408">Iron</keyword>
<proteinExistence type="inferred from homology"/>
<dbReference type="CDD" id="cd20625">
    <property type="entry name" value="CYP164-like"/>
    <property type="match status" value="1"/>
</dbReference>
<dbReference type="EMBL" id="LOCL01000048">
    <property type="protein sequence ID" value="KUF15164.1"/>
    <property type="molecule type" value="Genomic_DNA"/>
</dbReference>
<comment type="similarity">
    <text evidence="1 7">Belongs to the cytochrome P450 family.</text>
</comment>
<protein>
    <recommendedName>
        <fullName evidence="10">Cytochrome</fullName>
    </recommendedName>
</protein>
<keyword evidence="3 7" id="KW-0479">Metal-binding</keyword>
<dbReference type="InterPro" id="IPR002397">
    <property type="entry name" value="Cyt_P450_B"/>
</dbReference>
<reference evidence="8 9" key="1">
    <citation type="submission" date="2015-12" db="EMBL/GenBank/DDBJ databases">
        <title>Draft genome sequence of Streptomyces silvensis ATCC 53525, a producer of novel hormone antagonists.</title>
        <authorList>
            <person name="Johnston C.W."/>
            <person name="Li Y."/>
            <person name="Magarvey N.A."/>
        </authorList>
    </citation>
    <scope>NUCLEOTIDE SEQUENCE [LARGE SCALE GENOMIC DNA]</scope>
    <source>
        <strain evidence="8 9">ATCC 53525</strain>
    </source>
</reference>
<dbReference type="Gene3D" id="1.10.630.10">
    <property type="entry name" value="Cytochrome P450"/>
    <property type="match status" value="1"/>
</dbReference>
<organism evidence="8 9">
    <name type="scientific">Streptomyces silvensis</name>
    <dbReference type="NCBI Taxonomy" id="1765722"/>
    <lineage>
        <taxon>Bacteria</taxon>
        <taxon>Bacillati</taxon>
        <taxon>Actinomycetota</taxon>
        <taxon>Actinomycetes</taxon>
        <taxon>Kitasatosporales</taxon>
        <taxon>Streptomycetaceae</taxon>
        <taxon>Streptomyces</taxon>
    </lineage>
</organism>
<evidence type="ECO:0000256" key="7">
    <source>
        <dbReference type="RuleBase" id="RU000461"/>
    </source>
</evidence>
<sequence length="414" mass="44890">MRGMAESPVSLRELMTPEAVTDPYPLYARLHRHGDPVVTDASGAHVVSGYAECHALLRDARCGSDETRSTMFEAMRSRGDLDDKDAALLAKAPFMLLDPPEHTRLRRLAHTCLIPAFDGLPERIARIVAELLDTAAAQESLDVVGDYAFPLPVRIICELLALPQADFPRLGRWSGALARNMDQAFNLDEEARRDGREARGAILDYFHRLIPERRARPGDDVVSQLVALADQGAADTDEVAAVCSLLLVAGHETTVNLIANGVLALTSDPQLRETVAAAPEAAKALVEEVLRFDPPLHFRTRVALADIEVAGHVVPRGATLVLLLAAANRDPRRFDEPDVFRLDRRANRHLGFGIGPHACLGAALARVEGESALGAFARRVRNPQRPAGPLTYRPGLAMRGLAELPIHHGGITAA</sequence>